<keyword evidence="3" id="KW-1185">Reference proteome</keyword>
<comment type="caution">
    <text evidence="2">The sequence shown here is derived from an EMBL/GenBank/DDBJ whole genome shotgun (WGS) entry which is preliminary data.</text>
</comment>
<dbReference type="EMBL" id="QWEG01000011">
    <property type="protein sequence ID" value="RHW36527.1"/>
    <property type="molecule type" value="Genomic_DNA"/>
</dbReference>
<protein>
    <recommendedName>
        <fullName evidence="4">Cytosolic protein</fullName>
    </recommendedName>
</protein>
<evidence type="ECO:0008006" key="4">
    <source>
        <dbReference type="Google" id="ProtNLM"/>
    </source>
</evidence>
<dbReference type="Proteomes" id="UP000284416">
    <property type="component" value="Unassembled WGS sequence"/>
</dbReference>
<gene>
    <name evidence="2" type="ORF">D1B31_17590</name>
</gene>
<proteinExistence type="predicted"/>
<sequence>MAENKLHPTVSKFKEFVSSHPHIIQEVRDGRATWQELYEDWYLLGEEDPRWTTQKEAIHSDKPAAENVDTGAGALVNQFVTLAKKMDPAQLQSHLYNLSQTLGTIQGLINQFRSAPPPQQPRPEIAPPPQPFPFRKD</sequence>
<evidence type="ECO:0000313" key="2">
    <source>
        <dbReference type="EMBL" id="RHW36527.1"/>
    </source>
</evidence>
<reference evidence="2 3" key="1">
    <citation type="journal article" date="2017" name="Int. J. Syst. Evol. Microbiol.">
        <title>Bacillus notoginsengisoli sp. nov., a novel bacterium isolated from the rhizosphere of Panax notoginseng.</title>
        <authorList>
            <person name="Zhang M.Y."/>
            <person name="Cheng J."/>
            <person name="Cai Y."/>
            <person name="Zhang T.Y."/>
            <person name="Wu Y.Y."/>
            <person name="Manikprabhu D."/>
            <person name="Li W.J."/>
            <person name="Zhang Y.X."/>
        </authorList>
    </citation>
    <scope>NUCLEOTIDE SEQUENCE [LARGE SCALE GENOMIC DNA]</scope>
    <source>
        <strain evidence="2 3">JCM 30743</strain>
    </source>
</reference>
<name>A0A417YQK4_9BACI</name>
<feature type="compositionally biased region" description="Pro residues" evidence="1">
    <location>
        <begin position="115"/>
        <end position="137"/>
    </location>
</feature>
<dbReference type="OrthoDB" id="1655540at2"/>
<evidence type="ECO:0000256" key="1">
    <source>
        <dbReference type="SAM" id="MobiDB-lite"/>
    </source>
</evidence>
<dbReference type="Pfam" id="PF14071">
    <property type="entry name" value="YlbD_coat"/>
    <property type="match status" value="1"/>
</dbReference>
<dbReference type="AlphaFoldDB" id="A0A417YQK4"/>
<organism evidence="2 3">
    <name type="scientific">Neobacillus notoginsengisoli</name>
    <dbReference type="NCBI Taxonomy" id="1578198"/>
    <lineage>
        <taxon>Bacteria</taxon>
        <taxon>Bacillati</taxon>
        <taxon>Bacillota</taxon>
        <taxon>Bacilli</taxon>
        <taxon>Bacillales</taxon>
        <taxon>Bacillaceae</taxon>
        <taxon>Neobacillus</taxon>
    </lineage>
</organism>
<dbReference type="InterPro" id="IPR025953">
    <property type="entry name" value="YlbD_coat"/>
</dbReference>
<feature type="region of interest" description="Disordered" evidence="1">
    <location>
        <begin position="113"/>
        <end position="137"/>
    </location>
</feature>
<accession>A0A417YQK4</accession>
<dbReference type="RefSeq" id="WP_118922828.1">
    <property type="nucleotide sequence ID" value="NZ_QWEG01000011.1"/>
</dbReference>
<evidence type="ECO:0000313" key="3">
    <source>
        <dbReference type="Proteomes" id="UP000284416"/>
    </source>
</evidence>